<gene>
    <name evidence="2" type="ORF">NCTC11179_01021</name>
</gene>
<dbReference type="Proteomes" id="UP000255024">
    <property type="component" value="Unassembled WGS sequence"/>
</dbReference>
<evidence type="ECO:0000313" key="3">
    <source>
        <dbReference type="Proteomes" id="UP000255024"/>
    </source>
</evidence>
<name>A0A378RKH6_MYROD</name>
<dbReference type="PROSITE" id="PS51257">
    <property type="entry name" value="PROKAR_LIPOPROTEIN"/>
    <property type="match status" value="1"/>
</dbReference>
<dbReference type="EMBL" id="UGQL01000001">
    <property type="protein sequence ID" value="STZ27485.1"/>
    <property type="molecule type" value="Genomic_DNA"/>
</dbReference>
<dbReference type="AlphaFoldDB" id="A0A378RKH6"/>
<keyword evidence="1" id="KW-0175">Coiled coil</keyword>
<sequence length="187" mass="21212">MKMKRILFLCVVLVGLSCNKEKEIKENQFMPVVQYYIANEIGLDLSKQGTSVAIIQIDTLTEKDRLATKTSDLVRRLKEKQQELNQTNPLENQITITSTADLEDTSQETAGIVLGEYQRLRNEMDLLTEELRALEANYQTADSVQFIAYNVQAVLKYLTKAHIEKAKQITVIVDGNLNAISAEEFIK</sequence>
<keyword evidence="3" id="KW-1185">Reference proteome</keyword>
<dbReference type="RefSeq" id="WP_115090412.1">
    <property type="nucleotide sequence ID" value="NZ_CP068107.1"/>
</dbReference>
<proteinExistence type="predicted"/>
<accession>A0A378RKH6</accession>
<evidence type="ECO:0000256" key="1">
    <source>
        <dbReference type="SAM" id="Coils"/>
    </source>
</evidence>
<organism evidence="2 3">
    <name type="scientific">Myroides odoratus</name>
    <name type="common">Flavobacterium odoratum</name>
    <dbReference type="NCBI Taxonomy" id="256"/>
    <lineage>
        <taxon>Bacteria</taxon>
        <taxon>Pseudomonadati</taxon>
        <taxon>Bacteroidota</taxon>
        <taxon>Flavobacteriia</taxon>
        <taxon>Flavobacteriales</taxon>
        <taxon>Flavobacteriaceae</taxon>
        <taxon>Myroides</taxon>
    </lineage>
</organism>
<evidence type="ECO:0000313" key="2">
    <source>
        <dbReference type="EMBL" id="STZ27485.1"/>
    </source>
</evidence>
<reference evidence="2 3" key="1">
    <citation type="submission" date="2018-06" db="EMBL/GenBank/DDBJ databases">
        <authorList>
            <consortium name="Pathogen Informatics"/>
            <person name="Doyle S."/>
        </authorList>
    </citation>
    <scope>NUCLEOTIDE SEQUENCE [LARGE SCALE GENOMIC DNA]</scope>
    <source>
        <strain evidence="2 3">NCTC11179</strain>
    </source>
</reference>
<feature type="coiled-coil region" evidence="1">
    <location>
        <begin position="117"/>
        <end position="144"/>
    </location>
</feature>
<protein>
    <submittedName>
        <fullName evidence="2">Uncharacterized protein</fullName>
    </submittedName>
</protein>